<feature type="domain" description="Luciferase-like" evidence="7">
    <location>
        <begin position="25"/>
        <end position="385"/>
    </location>
</feature>
<keyword evidence="3" id="KW-0560">Oxidoreductase</keyword>
<dbReference type="AlphaFoldDB" id="A0AA46WYC1"/>
<dbReference type="RefSeq" id="WP_229581882.1">
    <property type="nucleotide sequence ID" value="NZ_CP083974.1"/>
</dbReference>
<evidence type="ECO:0000313" key="8">
    <source>
        <dbReference type="EMBL" id="UZF46683.1"/>
    </source>
</evidence>
<feature type="binding site" evidence="6">
    <location>
        <position position="56"/>
    </location>
    <ligand>
        <name>FMN</name>
        <dbReference type="ChEBI" id="CHEBI:58210"/>
    </ligand>
</feature>
<proteinExistence type="inferred from homology"/>
<reference evidence="8 9" key="1">
    <citation type="journal article" date="2021" name="Front. Microbiol.">
        <title>Bacterial Transformation of Aromatic Monomers in Softwood Black Liquor.</title>
        <authorList>
            <person name="Navas L.E."/>
            <person name="Dexter G."/>
            <person name="Liu J."/>
            <person name="Levy-Booth D."/>
            <person name="Cho M."/>
            <person name="Jang S.K."/>
            <person name="Mansfield S.D."/>
            <person name="Renneckar S."/>
            <person name="Mohn W.W."/>
            <person name="Eltis L.D."/>
        </authorList>
    </citation>
    <scope>NUCLEOTIDE SEQUENCE [LARGE SCALE GENOMIC DNA]</scope>
    <source>
        <strain evidence="8 9">GD02</strain>
    </source>
</reference>
<keyword evidence="2 6" id="KW-0288">FMN</keyword>
<protein>
    <submittedName>
        <fullName evidence="8">LLM class flavin-dependent oxidoreductase</fullName>
    </submittedName>
</protein>
<sequence>MTERRLHLNINVNNSGRHPASWRVQNDPLSFLDLGYYEEIGRLAERGRLDAVFFSDGFDYSAPNITRPWQALDPIVPLTAVARATEHVGLVATVSSSFDHPYNIARKIASLDYASGGRVAWNVVATRALASARLFGLDAVPDHDVRYGRAEESVRVVKALWNSWERDALVADQSSGKFADAARIHPIDFEGEHFRVRGALNVPRSPQGRPVLLQAGGSPQGIELAARHADAVFTVNHTLAAAQDFYRTVKSKAAGHGRSPDEILILPGLFPVLGSTEKEARERKDRLDEIAGFEEELESLSRTLGLDPGDLALDAALPWDKIEDFSARAGVSQGFANAILDLARREELTVRELLARNPNGHRVVVGTPEQVADSIEEWFRGRGADGFNLNADYFPSGLELIVDQLVPELQRRGIFRREYESTTLRGNLRLPIPWGDDRV</sequence>
<evidence type="ECO:0000256" key="4">
    <source>
        <dbReference type="ARBA" id="ARBA00023033"/>
    </source>
</evidence>
<dbReference type="InterPro" id="IPR051260">
    <property type="entry name" value="Diverse_substr_monoxygenases"/>
</dbReference>
<dbReference type="CDD" id="cd01095">
    <property type="entry name" value="Nitrilotriacetate_monoxgenase"/>
    <property type="match status" value="1"/>
</dbReference>
<evidence type="ECO:0000259" key="7">
    <source>
        <dbReference type="Pfam" id="PF00296"/>
    </source>
</evidence>
<dbReference type="NCBIfam" id="TIGR03860">
    <property type="entry name" value="FMN_nitrolo"/>
    <property type="match status" value="1"/>
</dbReference>
<evidence type="ECO:0000313" key="9">
    <source>
        <dbReference type="Proteomes" id="UP001162740"/>
    </source>
</evidence>
<keyword evidence="1 6" id="KW-0285">Flavoprotein</keyword>
<feature type="binding site" evidence="6">
    <location>
        <position position="218"/>
    </location>
    <ligand>
        <name>FMN</name>
        <dbReference type="ChEBI" id="CHEBI:58210"/>
    </ligand>
</feature>
<feature type="binding site" evidence="6">
    <location>
        <position position="93"/>
    </location>
    <ligand>
        <name>FMN</name>
        <dbReference type="ChEBI" id="CHEBI:58210"/>
    </ligand>
</feature>
<dbReference type="InterPro" id="IPR036661">
    <property type="entry name" value="Luciferase-like_sf"/>
</dbReference>
<feature type="binding site" evidence="6">
    <location>
        <position position="143"/>
    </location>
    <ligand>
        <name>FMN</name>
        <dbReference type="ChEBI" id="CHEBI:58210"/>
    </ligand>
</feature>
<dbReference type="PANTHER" id="PTHR30011">
    <property type="entry name" value="ALKANESULFONATE MONOOXYGENASE-RELATED"/>
    <property type="match status" value="1"/>
</dbReference>
<dbReference type="PANTHER" id="PTHR30011:SF16">
    <property type="entry name" value="C2H2 FINGER DOMAIN TRANSCRIPTION FACTOR (EUROFUNG)-RELATED"/>
    <property type="match status" value="1"/>
</dbReference>
<dbReference type="Gene3D" id="3.20.20.30">
    <property type="entry name" value="Luciferase-like domain"/>
    <property type="match status" value="1"/>
</dbReference>
<accession>A0AA46WYC1</accession>
<evidence type="ECO:0000256" key="2">
    <source>
        <dbReference type="ARBA" id="ARBA00022643"/>
    </source>
</evidence>
<dbReference type="EMBL" id="CP083974">
    <property type="protein sequence ID" value="UZF46683.1"/>
    <property type="molecule type" value="Genomic_DNA"/>
</dbReference>
<keyword evidence="4" id="KW-0503">Monooxygenase</keyword>
<organism evidence="8 9">
    <name type="scientific">Rhodococcus rhodochrous</name>
    <dbReference type="NCBI Taxonomy" id="1829"/>
    <lineage>
        <taxon>Bacteria</taxon>
        <taxon>Bacillati</taxon>
        <taxon>Actinomycetota</taxon>
        <taxon>Actinomycetes</taxon>
        <taxon>Mycobacteriales</taxon>
        <taxon>Nocardiaceae</taxon>
        <taxon>Rhodococcus</taxon>
    </lineage>
</organism>
<dbReference type="InterPro" id="IPR011251">
    <property type="entry name" value="Luciferase-like_dom"/>
</dbReference>
<dbReference type="Proteomes" id="UP001162740">
    <property type="component" value="Chromosome"/>
</dbReference>
<evidence type="ECO:0000256" key="5">
    <source>
        <dbReference type="ARBA" id="ARBA00033748"/>
    </source>
</evidence>
<dbReference type="PIRSF" id="PIRSF000337">
    <property type="entry name" value="NTA_MOA"/>
    <property type="match status" value="1"/>
</dbReference>
<dbReference type="InterPro" id="IPR016215">
    <property type="entry name" value="NTA_MOA"/>
</dbReference>
<feature type="binding site" evidence="6">
    <location>
        <position position="147"/>
    </location>
    <ligand>
        <name>FMN</name>
        <dbReference type="ChEBI" id="CHEBI:58210"/>
    </ligand>
</feature>
<name>A0AA46WYC1_RHORH</name>
<dbReference type="GO" id="GO:0016705">
    <property type="term" value="F:oxidoreductase activity, acting on paired donors, with incorporation or reduction of molecular oxygen"/>
    <property type="evidence" value="ECO:0007669"/>
    <property type="project" value="InterPro"/>
</dbReference>
<dbReference type="Pfam" id="PF00296">
    <property type="entry name" value="Bac_luciferase"/>
    <property type="match status" value="1"/>
</dbReference>
<dbReference type="SUPFAM" id="SSF51679">
    <property type="entry name" value="Bacterial luciferase-like"/>
    <property type="match status" value="1"/>
</dbReference>
<gene>
    <name evidence="8" type="ORF">KUM34_008460</name>
</gene>
<comment type="similarity">
    <text evidence="5">Belongs to the NtaA/SnaA/DszA monooxygenase family.</text>
</comment>
<evidence type="ECO:0000256" key="1">
    <source>
        <dbReference type="ARBA" id="ARBA00022630"/>
    </source>
</evidence>
<dbReference type="GO" id="GO:0004497">
    <property type="term" value="F:monooxygenase activity"/>
    <property type="evidence" value="ECO:0007669"/>
    <property type="project" value="UniProtKB-KW"/>
</dbReference>
<evidence type="ECO:0000256" key="3">
    <source>
        <dbReference type="ARBA" id="ARBA00023002"/>
    </source>
</evidence>
<evidence type="ECO:0000256" key="6">
    <source>
        <dbReference type="PIRSR" id="PIRSR000337-1"/>
    </source>
</evidence>